<protein>
    <recommendedName>
        <fullName evidence="3">Nuclease</fullName>
    </recommendedName>
</protein>
<name>A0A0B5IGT8_9ACTN</name>
<gene>
    <name evidence="1" type="ORF">SVTN_12470</name>
</gene>
<dbReference type="AlphaFoldDB" id="A0A0B5IGT8"/>
<dbReference type="EMBL" id="CP010407">
    <property type="protein sequence ID" value="AJF69707.1"/>
    <property type="molecule type" value="Genomic_DNA"/>
</dbReference>
<dbReference type="HOGENOM" id="CLU_055243_0_0_11"/>
<dbReference type="InterPro" id="IPR035437">
    <property type="entry name" value="SNase_OB-fold_sf"/>
</dbReference>
<proteinExistence type="predicted"/>
<accession>A0A0B5IGT8</accession>
<dbReference type="STRING" id="362257.SVTN_12470"/>
<organism evidence="1 2">
    <name type="scientific">Streptomyces vietnamensis</name>
    <dbReference type="NCBI Taxonomy" id="362257"/>
    <lineage>
        <taxon>Bacteria</taxon>
        <taxon>Bacillati</taxon>
        <taxon>Actinomycetota</taxon>
        <taxon>Actinomycetes</taxon>
        <taxon>Kitasatosporales</taxon>
        <taxon>Streptomycetaceae</taxon>
        <taxon>Streptomyces</taxon>
    </lineage>
</organism>
<keyword evidence="2" id="KW-1185">Reference proteome</keyword>
<dbReference type="Proteomes" id="UP000031774">
    <property type="component" value="Chromosome"/>
</dbReference>
<reference evidence="1 2" key="1">
    <citation type="submission" date="2014-12" db="EMBL/GenBank/DDBJ databases">
        <title>Complete genome sequence of Streptomyces vietnamensis strain GIMV4.0001, a genetic manipulable producer of the benzoisochromanequinone antibiotic granaticin.</title>
        <authorList>
            <person name="Deng M.R."/>
            <person name="Guo J."/>
            <person name="Ma L.Y."/>
            <person name="Feng G.D."/>
            <person name="Mo C.Y."/>
            <person name="Zhu H.H."/>
        </authorList>
    </citation>
    <scope>NUCLEOTIDE SEQUENCE [LARGE SCALE GENOMIC DNA]</scope>
    <source>
        <strain evidence="2">GIMV4.0001</strain>
    </source>
</reference>
<dbReference type="RefSeq" id="WP_041133832.1">
    <property type="nucleotide sequence ID" value="NZ_CP010407.1"/>
</dbReference>
<dbReference type="Gene3D" id="2.40.50.90">
    <property type="match status" value="1"/>
</dbReference>
<evidence type="ECO:0008006" key="3">
    <source>
        <dbReference type="Google" id="ProtNLM"/>
    </source>
</evidence>
<dbReference type="SUPFAM" id="SSF50199">
    <property type="entry name" value="Staphylococcal nuclease"/>
    <property type="match status" value="1"/>
</dbReference>
<sequence>MPMLLIKGSFHLSGHTAPDGDTVPFIPDYVGEWKLVRGCEKPQPERDGHVDVRLEGIDALETHYTGNYGDEKRQPAKFGDEATNALLTFLGFRDIQRTPDPHHPHDMISATPDTVPGFILTNGTDVFGRCVAFACPGDPPGASGYELDVSVKLLKERTANYELLRLGLAYPTFYQGLLPVLRDALAEGKAEAQAGIGVGIWNTTGNAFGDVTLSGAKITGMQSITDDVVILPKLFRRLKEYFSLGHITLDAFPAYLAGAADKFLDLTQADPKEQIGLHRIVEITDSNTVRMTLPPEKILFKPK</sequence>
<dbReference type="KEGG" id="svt:SVTN_12470"/>
<evidence type="ECO:0000313" key="1">
    <source>
        <dbReference type="EMBL" id="AJF69707.1"/>
    </source>
</evidence>
<evidence type="ECO:0000313" key="2">
    <source>
        <dbReference type="Proteomes" id="UP000031774"/>
    </source>
</evidence>